<gene>
    <name evidence="2" type="ORF">AVDCRST_MAG49-4386</name>
</gene>
<proteinExistence type="predicted"/>
<name>A0A6J4VIJ2_9BACT</name>
<dbReference type="EMBL" id="CADCWG010000311">
    <property type="protein sequence ID" value="CAA9577338.1"/>
    <property type="molecule type" value="Genomic_DNA"/>
</dbReference>
<evidence type="ECO:0000256" key="1">
    <source>
        <dbReference type="SAM" id="Phobius"/>
    </source>
</evidence>
<protein>
    <submittedName>
        <fullName evidence="2">Uncharacterized protein</fullName>
    </submittedName>
</protein>
<evidence type="ECO:0000313" key="2">
    <source>
        <dbReference type="EMBL" id="CAA9577338.1"/>
    </source>
</evidence>
<feature type="transmembrane region" description="Helical" evidence="1">
    <location>
        <begin position="21"/>
        <end position="43"/>
    </location>
</feature>
<feature type="transmembrane region" description="Helical" evidence="1">
    <location>
        <begin position="108"/>
        <end position="125"/>
    </location>
</feature>
<dbReference type="AlphaFoldDB" id="A0A6J4VIJ2"/>
<feature type="transmembrane region" description="Helical" evidence="1">
    <location>
        <begin position="81"/>
        <end position="102"/>
    </location>
</feature>
<organism evidence="2">
    <name type="scientific">uncultured Thermomicrobiales bacterium</name>
    <dbReference type="NCBI Taxonomy" id="1645740"/>
    <lineage>
        <taxon>Bacteria</taxon>
        <taxon>Pseudomonadati</taxon>
        <taxon>Thermomicrobiota</taxon>
        <taxon>Thermomicrobia</taxon>
        <taxon>Thermomicrobiales</taxon>
        <taxon>environmental samples</taxon>
    </lineage>
</organism>
<feature type="transmembrane region" description="Helical" evidence="1">
    <location>
        <begin position="49"/>
        <end position="69"/>
    </location>
</feature>
<sequence>MLGRAIRRWWAGEQHVGASDARANILIGAACLMLAALDVRLGLGTYGRWMLAVPFGLLPLGWGLAARRLGGRPETARPLRLAGDLLFWASLVLFAVLGLAVADGETGPLLTLVGFAVGAAIVARVRALRRHPGRHEGRLS</sequence>
<accession>A0A6J4VIJ2</accession>
<keyword evidence="1" id="KW-0472">Membrane</keyword>
<keyword evidence="1" id="KW-0812">Transmembrane</keyword>
<reference evidence="2" key="1">
    <citation type="submission" date="2020-02" db="EMBL/GenBank/DDBJ databases">
        <authorList>
            <person name="Meier V. D."/>
        </authorList>
    </citation>
    <scope>NUCLEOTIDE SEQUENCE</scope>
    <source>
        <strain evidence="2">AVDCRST_MAG49</strain>
    </source>
</reference>
<keyword evidence="1" id="KW-1133">Transmembrane helix</keyword>